<dbReference type="Pfam" id="PF00309">
    <property type="entry name" value="Sigma54_AID"/>
    <property type="match status" value="1"/>
</dbReference>
<feature type="domain" description="RNA polymerase sigma factor 54 core-binding" evidence="11">
    <location>
        <begin position="76"/>
        <end position="233"/>
    </location>
</feature>
<comment type="function">
    <text evidence="9">Sigma factors are initiation factors that promote the attachment of RNA polymerase to specific initiation sites and are then released.</text>
</comment>
<comment type="similarity">
    <text evidence="1 9">Belongs to the sigma-54 factor family.</text>
</comment>
<dbReference type="RefSeq" id="WP_168775917.1">
    <property type="nucleotide sequence ID" value="NZ_JAABNR010000017.1"/>
</dbReference>
<reference evidence="12" key="1">
    <citation type="submission" date="2020-01" db="EMBL/GenBank/DDBJ databases">
        <authorList>
            <person name="Chen W.-M."/>
        </authorList>
    </citation>
    <scope>NUCLEOTIDE SEQUENCE</scope>
    <source>
        <strain evidence="12">CYK-10</strain>
    </source>
</reference>
<feature type="domain" description="RNA polymerase sigma factor 54 DNA-binding" evidence="10">
    <location>
        <begin position="260"/>
        <end position="400"/>
    </location>
</feature>
<dbReference type="InterPro" id="IPR038709">
    <property type="entry name" value="RpoN_core-bd_sf"/>
</dbReference>
<evidence type="ECO:0000256" key="1">
    <source>
        <dbReference type="ARBA" id="ARBA00008798"/>
    </source>
</evidence>
<dbReference type="Proteomes" id="UP001193501">
    <property type="component" value="Unassembled WGS sequence"/>
</dbReference>
<dbReference type="PROSITE" id="PS00718">
    <property type="entry name" value="SIGMA54_2"/>
    <property type="match status" value="1"/>
</dbReference>
<dbReference type="InterPro" id="IPR007046">
    <property type="entry name" value="RNA_pol_sigma_54_core-bd"/>
</dbReference>
<gene>
    <name evidence="12" type="ORF">GV832_16130</name>
</gene>
<keyword evidence="6 9" id="KW-0731">Sigma factor</keyword>
<dbReference type="GO" id="GO:0006352">
    <property type="term" value="P:DNA-templated transcription initiation"/>
    <property type="evidence" value="ECO:0007669"/>
    <property type="project" value="InterPro"/>
</dbReference>
<dbReference type="GO" id="GO:0003677">
    <property type="term" value="F:DNA binding"/>
    <property type="evidence" value="ECO:0007669"/>
    <property type="project" value="UniProtKB-KW"/>
</dbReference>
<dbReference type="Pfam" id="PF04963">
    <property type="entry name" value="Sigma54_CBD"/>
    <property type="match status" value="1"/>
</dbReference>
<organism evidence="12 13">
    <name type="scientific">Stagnihabitans tardus</name>
    <dbReference type="NCBI Taxonomy" id="2699202"/>
    <lineage>
        <taxon>Bacteria</taxon>
        <taxon>Pseudomonadati</taxon>
        <taxon>Pseudomonadota</taxon>
        <taxon>Alphaproteobacteria</taxon>
        <taxon>Rhodobacterales</taxon>
        <taxon>Paracoccaceae</taxon>
        <taxon>Stagnihabitans</taxon>
    </lineage>
</organism>
<dbReference type="InterPro" id="IPR007634">
    <property type="entry name" value="RNA_pol_sigma_54_DNA-bd"/>
</dbReference>
<evidence type="ECO:0000256" key="2">
    <source>
        <dbReference type="ARBA" id="ARBA00022478"/>
    </source>
</evidence>
<dbReference type="PIRSF" id="PIRSF000774">
    <property type="entry name" value="RpoN"/>
    <property type="match status" value="1"/>
</dbReference>
<proteinExistence type="inferred from homology"/>
<keyword evidence="13" id="KW-1185">Reference proteome</keyword>
<protein>
    <recommendedName>
        <fullName evidence="9">RNA polymerase sigma-54 factor</fullName>
    </recommendedName>
</protein>
<dbReference type="PANTHER" id="PTHR32248">
    <property type="entry name" value="RNA POLYMERASE SIGMA-54 FACTOR"/>
    <property type="match status" value="1"/>
</dbReference>
<evidence type="ECO:0000256" key="6">
    <source>
        <dbReference type="ARBA" id="ARBA00023082"/>
    </source>
</evidence>
<dbReference type="PRINTS" id="PR00045">
    <property type="entry name" value="SIGMA54FCT"/>
</dbReference>
<evidence type="ECO:0000256" key="4">
    <source>
        <dbReference type="ARBA" id="ARBA00022695"/>
    </source>
</evidence>
<evidence type="ECO:0000259" key="10">
    <source>
        <dbReference type="Pfam" id="PF04552"/>
    </source>
</evidence>
<keyword evidence="8 9" id="KW-0804">Transcription</keyword>
<dbReference type="PANTHER" id="PTHR32248:SF4">
    <property type="entry name" value="RNA POLYMERASE SIGMA-54 FACTOR"/>
    <property type="match status" value="1"/>
</dbReference>
<name>A0AAE4YCH0_9RHOB</name>
<sequence>MSQRPRIEVRQSLRLKLTTGLQTAIEVLRMDGPALARHLEEQAAEVPGLVVKPPQPRDWLPRWTGVFEGEVETPAAAASMMAHVTAEIDRRIKGATPRRIALALAEALGPAGWLERPVAAIARDLGQPVAAVEAVLTQVQEMEPTGIFARDLADCLRLQAAEAGALDAVMALVLSRLDLLARADFAALAGLAEVEEVEILKRFRTIRTMTPKPGATFDDRAAPPLREPDLVLRGGVLEVSGSSLPGLALAEGAGRGAASALRGLERLVAARNATLLRVGHEVLTRQRAALEGAPLQPLTMAEVGRALGLAESTVSRVVAGTSVDTARGVWWLRSLFSRDMGGVSASALRDRVAALIAAETRPLSDQALAEMLAAEGAKIARRTVAKYREELGLPPASGRR</sequence>
<dbReference type="GO" id="GO:0000428">
    <property type="term" value="C:DNA-directed RNA polymerase complex"/>
    <property type="evidence" value="ECO:0007669"/>
    <property type="project" value="UniProtKB-KW"/>
</dbReference>
<keyword evidence="2 9" id="KW-0240">DNA-directed RNA polymerase</keyword>
<dbReference type="Pfam" id="PF04552">
    <property type="entry name" value="Sigma54_DBD"/>
    <property type="match status" value="1"/>
</dbReference>
<accession>A0AAE4YCH0</accession>
<comment type="caution">
    <text evidence="12">The sequence shown here is derived from an EMBL/GenBank/DDBJ whole genome shotgun (WGS) entry which is preliminary data.</text>
</comment>
<keyword evidence="3 9" id="KW-0808">Transferase</keyword>
<dbReference type="PROSITE" id="PS50044">
    <property type="entry name" value="SIGMA54_3"/>
    <property type="match status" value="1"/>
</dbReference>
<keyword evidence="7 9" id="KW-0238">DNA-binding</keyword>
<dbReference type="GO" id="GO:0001216">
    <property type="term" value="F:DNA-binding transcription activator activity"/>
    <property type="evidence" value="ECO:0007669"/>
    <property type="project" value="InterPro"/>
</dbReference>
<dbReference type="EMBL" id="JAABNR010000017">
    <property type="protein sequence ID" value="NBZ89117.1"/>
    <property type="molecule type" value="Genomic_DNA"/>
</dbReference>
<dbReference type="InterPro" id="IPR000394">
    <property type="entry name" value="RNA_pol_sigma_54"/>
</dbReference>
<dbReference type="AlphaFoldDB" id="A0AAE4YCH0"/>
<keyword evidence="4 9" id="KW-0548">Nucleotidyltransferase</keyword>
<evidence type="ECO:0000256" key="8">
    <source>
        <dbReference type="ARBA" id="ARBA00023163"/>
    </source>
</evidence>
<dbReference type="GO" id="GO:0016987">
    <property type="term" value="F:sigma factor activity"/>
    <property type="evidence" value="ECO:0007669"/>
    <property type="project" value="UniProtKB-KW"/>
</dbReference>
<evidence type="ECO:0000259" key="11">
    <source>
        <dbReference type="Pfam" id="PF04963"/>
    </source>
</evidence>
<evidence type="ECO:0000256" key="3">
    <source>
        <dbReference type="ARBA" id="ARBA00022679"/>
    </source>
</evidence>
<dbReference type="GO" id="GO:0016779">
    <property type="term" value="F:nucleotidyltransferase activity"/>
    <property type="evidence" value="ECO:0007669"/>
    <property type="project" value="UniProtKB-KW"/>
</dbReference>
<evidence type="ECO:0000256" key="5">
    <source>
        <dbReference type="ARBA" id="ARBA00023015"/>
    </source>
</evidence>
<dbReference type="Gene3D" id="1.10.10.1330">
    <property type="entry name" value="RNA polymerase sigma-54 factor, core-binding domain"/>
    <property type="match status" value="1"/>
</dbReference>
<evidence type="ECO:0000256" key="7">
    <source>
        <dbReference type="ARBA" id="ARBA00023125"/>
    </source>
</evidence>
<evidence type="ECO:0000256" key="9">
    <source>
        <dbReference type="PIRNR" id="PIRNR000774"/>
    </source>
</evidence>
<evidence type="ECO:0000313" key="12">
    <source>
        <dbReference type="EMBL" id="NBZ89117.1"/>
    </source>
</evidence>
<keyword evidence="5 9" id="KW-0805">Transcription regulation</keyword>
<dbReference type="Gene3D" id="1.10.10.60">
    <property type="entry name" value="Homeodomain-like"/>
    <property type="match status" value="1"/>
</dbReference>
<evidence type="ECO:0000313" key="13">
    <source>
        <dbReference type="Proteomes" id="UP001193501"/>
    </source>
</evidence>